<dbReference type="EMBL" id="JAVRHQ010000016">
    <property type="protein sequence ID" value="MDT0643750.1"/>
    <property type="molecule type" value="Genomic_DNA"/>
</dbReference>
<dbReference type="Proteomes" id="UP001262889">
    <property type="component" value="Unassembled WGS sequence"/>
</dbReference>
<dbReference type="InterPro" id="IPR008979">
    <property type="entry name" value="Galactose-bd-like_sf"/>
</dbReference>
<organism evidence="2 3">
    <name type="scientific">Autumnicola tepida</name>
    <dbReference type="NCBI Taxonomy" id="3075595"/>
    <lineage>
        <taxon>Bacteria</taxon>
        <taxon>Pseudomonadati</taxon>
        <taxon>Bacteroidota</taxon>
        <taxon>Flavobacteriia</taxon>
        <taxon>Flavobacteriales</taxon>
        <taxon>Flavobacteriaceae</taxon>
        <taxon>Autumnicola</taxon>
    </lineage>
</organism>
<gene>
    <name evidence="2" type="ORF">RM553_12985</name>
</gene>
<proteinExistence type="predicted"/>
<dbReference type="Gene3D" id="2.60.120.430">
    <property type="entry name" value="Galactose-binding lectin"/>
    <property type="match status" value="1"/>
</dbReference>
<dbReference type="InterPro" id="IPR014756">
    <property type="entry name" value="Ig_E-set"/>
</dbReference>
<dbReference type="SUPFAM" id="SSF81296">
    <property type="entry name" value="E set domains"/>
    <property type="match status" value="1"/>
</dbReference>
<accession>A0ABU3CCJ2</accession>
<reference evidence="2 3" key="1">
    <citation type="submission" date="2023-09" db="EMBL/GenBank/DDBJ databases">
        <authorList>
            <person name="Rey-Velasco X."/>
        </authorList>
    </citation>
    <scope>NUCLEOTIDE SEQUENCE [LARGE SCALE GENOMIC DNA]</scope>
    <source>
        <strain evidence="2 3">F363</strain>
    </source>
</reference>
<keyword evidence="3" id="KW-1185">Reference proteome</keyword>
<dbReference type="SUPFAM" id="SSF49785">
    <property type="entry name" value="Galactose-binding domain-like"/>
    <property type="match status" value="1"/>
</dbReference>
<dbReference type="Gene3D" id="2.60.40.10">
    <property type="entry name" value="Immunoglobulins"/>
    <property type="match status" value="2"/>
</dbReference>
<dbReference type="PROSITE" id="PS51257">
    <property type="entry name" value="PROKAR_LIPOPROTEIN"/>
    <property type="match status" value="1"/>
</dbReference>
<feature type="chain" id="PRO_5046943935" evidence="1">
    <location>
        <begin position="28"/>
        <end position="359"/>
    </location>
</feature>
<name>A0ABU3CCJ2_9FLAO</name>
<dbReference type="InterPro" id="IPR013783">
    <property type="entry name" value="Ig-like_fold"/>
</dbReference>
<evidence type="ECO:0000256" key="1">
    <source>
        <dbReference type="SAM" id="SignalP"/>
    </source>
</evidence>
<feature type="signal peptide" evidence="1">
    <location>
        <begin position="1"/>
        <end position="27"/>
    </location>
</feature>
<dbReference type="RefSeq" id="WP_311535369.1">
    <property type="nucleotide sequence ID" value="NZ_JAVRHQ010000016.1"/>
</dbReference>
<sequence>MKNIFFNKKGFYPLLLLALVFSTVSCESEFDVDEIEGGNEPPVIESVSEVEEDTPVTQGVLENTYIVRGQNFATLTAIYINGMQAGFNPALTTDNLTFVTIPEGAPYVGQENKLRLVNLAGETSYDFSLLTIDDFTESTTEDGIKTVTLTGGDFTETSSVTFVSGTEEAGNLVERPAEILSVSETEVTVAVPDGVEQAYIYVETARGAVAQSDSYGFSYSIYIDSLNENWTMSQWGGTYDLQVTNPALGQYSIQSVREGWSGLTFNPTTPISFTEYDAITVSIYGTGDPGDMVNVALNDFAATVGVELVPNQWTKYVIPLSDFYPNGGAPGTITRIDFQEASGTGKPQYIFYVDDFGFL</sequence>
<comment type="caution">
    <text evidence="2">The sequence shown here is derived from an EMBL/GenBank/DDBJ whole genome shotgun (WGS) entry which is preliminary data.</text>
</comment>
<evidence type="ECO:0000313" key="3">
    <source>
        <dbReference type="Proteomes" id="UP001262889"/>
    </source>
</evidence>
<evidence type="ECO:0000313" key="2">
    <source>
        <dbReference type="EMBL" id="MDT0643750.1"/>
    </source>
</evidence>
<keyword evidence="1" id="KW-0732">Signal</keyword>
<protein>
    <submittedName>
        <fullName evidence="2">IPT/TIG domain-containing protein</fullName>
    </submittedName>
</protein>